<reference evidence="1" key="1">
    <citation type="submission" date="2021-05" db="EMBL/GenBank/DDBJ databases">
        <authorList>
            <person name="Alioto T."/>
            <person name="Alioto T."/>
            <person name="Gomez Garrido J."/>
        </authorList>
    </citation>
    <scope>NUCLEOTIDE SEQUENCE</scope>
</reference>
<organism evidence="1">
    <name type="scientific">Culex pipiens</name>
    <name type="common">House mosquito</name>
    <dbReference type="NCBI Taxonomy" id="7175"/>
    <lineage>
        <taxon>Eukaryota</taxon>
        <taxon>Metazoa</taxon>
        <taxon>Ecdysozoa</taxon>
        <taxon>Arthropoda</taxon>
        <taxon>Hexapoda</taxon>
        <taxon>Insecta</taxon>
        <taxon>Pterygota</taxon>
        <taxon>Neoptera</taxon>
        <taxon>Endopterygota</taxon>
        <taxon>Diptera</taxon>
        <taxon>Nematocera</taxon>
        <taxon>Culicoidea</taxon>
        <taxon>Culicidae</taxon>
        <taxon>Culicinae</taxon>
        <taxon>Culicini</taxon>
        <taxon>Culex</taxon>
        <taxon>Culex</taxon>
    </lineage>
</organism>
<dbReference type="AlphaFoldDB" id="A0A8D8EYV1"/>
<name>A0A8D8EYV1_CULPI</name>
<proteinExistence type="predicted"/>
<protein>
    <submittedName>
        <fullName evidence="1">(northern house mosquito) hypothetical protein</fullName>
    </submittedName>
</protein>
<evidence type="ECO:0000313" key="1">
    <source>
        <dbReference type="EMBL" id="CAG6451320.1"/>
    </source>
</evidence>
<dbReference type="EMBL" id="HBUE01018068">
    <property type="protein sequence ID" value="CAG6451320.1"/>
    <property type="molecule type" value="Transcribed_RNA"/>
</dbReference>
<accession>A0A8D8EYV1</accession>
<sequence length="158" mass="16860">MLSKLIMFRRNSSQICTRFSGNGSFQSIPFFHSFWRKILAITTTGPTSPTGSKMRAVSDSTVCFVNTVAAFHVGVLNLNSSLLESHSRPSVFTAAVDESNSFAPPSSRSSSGMASSTALSLLRHFLSRNPAAISRSLVSPTSFCVSSIESAPESISST</sequence>